<dbReference type="Proteomes" id="UP001524478">
    <property type="component" value="Unassembled WGS sequence"/>
</dbReference>
<evidence type="ECO:0000313" key="2">
    <source>
        <dbReference type="EMBL" id="MCQ4924681.1"/>
    </source>
</evidence>
<dbReference type="InterPro" id="IPR002575">
    <property type="entry name" value="Aminoglycoside_PTrfase"/>
</dbReference>
<proteinExistence type="predicted"/>
<reference evidence="2 3" key="1">
    <citation type="submission" date="2022-06" db="EMBL/GenBank/DDBJ databases">
        <title>Isolation of gut microbiota from human fecal samples.</title>
        <authorList>
            <person name="Pamer E.G."/>
            <person name="Barat B."/>
            <person name="Waligurski E."/>
            <person name="Medina S."/>
            <person name="Paddock L."/>
            <person name="Mostad J."/>
        </authorList>
    </citation>
    <scope>NUCLEOTIDE SEQUENCE [LARGE SCALE GENOMIC DNA]</scope>
    <source>
        <strain evidence="2 3">DFI.7.95</strain>
    </source>
</reference>
<evidence type="ECO:0000259" key="1">
    <source>
        <dbReference type="Pfam" id="PF01636"/>
    </source>
</evidence>
<dbReference type="PANTHER" id="PTHR21310">
    <property type="entry name" value="AMINOGLYCOSIDE PHOSPHOTRANSFERASE-RELATED-RELATED"/>
    <property type="match status" value="1"/>
</dbReference>
<dbReference type="EMBL" id="JANGAC010000014">
    <property type="protein sequence ID" value="MCQ4924681.1"/>
    <property type="molecule type" value="Genomic_DNA"/>
</dbReference>
<keyword evidence="3" id="KW-1185">Reference proteome</keyword>
<feature type="domain" description="Aminoglycoside phosphotransferase" evidence="1">
    <location>
        <begin position="46"/>
        <end position="263"/>
    </location>
</feature>
<dbReference type="Pfam" id="PF01636">
    <property type="entry name" value="APH"/>
    <property type="match status" value="1"/>
</dbReference>
<organism evidence="2 3">
    <name type="scientific">Tissierella carlieri</name>
    <dbReference type="NCBI Taxonomy" id="689904"/>
    <lineage>
        <taxon>Bacteria</taxon>
        <taxon>Bacillati</taxon>
        <taxon>Bacillota</taxon>
        <taxon>Tissierellia</taxon>
        <taxon>Tissierellales</taxon>
        <taxon>Tissierellaceae</taxon>
        <taxon>Tissierella</taxon>
    </lineage>
</organism>
<accession>A0ABT1SDX7</accession>
<gene>
    <name evidence="2" type="ORF">NE686_16375</name>
</gene>
<comment type="caution">
    <text evidence="2">The sequence shown here is derived from an EMBL/GenBank/DDBJ whole genome shotgun (WGS) entry which is preliminary data.</text>
</comment>
<name>A0ABT1SDX7_9FIRM</name>
<dbReference type="Gene3D" id="3.90.1200.10">
    <property type="match status" value="1"/>
</dbReference>
<protein>
    <submittedName>
        <fullName evidence="2">Aminoglycoside phosphotransferase family protein</fullName>
    </submittedName>
</protein>
<sequence>MDKERLSENVKKLIEKKTKKQVDIEMTNLQFVNEGFSNDIAMFNLKYYINQLEFSKDVVFKDYSKVYKGNNGVSKYKKELAIFKSYLNSDYINIPEIYFEDEEKTLIIIEKIKGKTLDKIYINDREQFGCLMKRFGETLGYIHFLDINSIKEVIPGYYTSQKKYFSDYIESLKYRIINLGEMEYLEILDSLCRRFKEVNFNNICLNHGDYHFWNVIFTDKKQLYILDWEKSKIADCRYDIANTLIFCYSWFGIDLKEYMLEGYVNVTRKDIQQLECFEALLSFDSFTACVPFIQGADDSYVRDKTYMWIKRPYDLFVKNNGRRMEKAEEYLKTL</sequence>
<dbReference type="InterPro" id="IPR051678">
    <property type="entry name" value="AGP_Transferase"/>
</dbReference>
<dbReference type="InterPro" id="IPR011009">
    <property type="entry name" value="Kinase-like_dom_sf"/>
</dbReference>
<dbReference type="SUPFAM" id="SSF56112">
    <property type="entry name" value="Protein kinase-like (PK-like)"/>
    <property type="match status" value="1"/>
</dbReference>
<evidence type="ECO:0000313" key="3">
    <source>
        <dbReference type="Proteomes" id="UP001524478"/>
    </source>
</evidence>